<dbReference type="RefSeq" id="WP_006440653.1">
    <property type="nucleotide sequence ID" value="NZ_DS995358.1"/>
</dbReference>
<proteinExistence type="predicted"/>
<dbReference type="STRING" id="500633.CLOHIR_01791"/>
<evidence type="ECO:0000313" key="2">
    <source>
        <dbReference type="Proteomes" id="UP000003178"/>
    </source>
</evidence>
<evidence type="ECO:0000313" key="1">
    <source>
        <dbReference type="EMBL" id="EEA84560.1"/>
    </source>
</evidence>
<dbReference type="InterPro" id="IPR036237">
    <property type="entry name" value="Xyl_isomerase-like_sf"/>
</dbReference>
<dbReference type="HOGENOM" id="CLU_093774_0_0_9"/>
<dbReference type="SUPFAM" id="SSF51658">
    <property type="entry name" value="Xylose isomerase-like"/>
    <property type="match status" value="1"/>
</dbReference>
<reference evidence="1 2" key="2">
    <citation type="submission" date="2008-10" db="EMBL/GenBank/DDBJ databases">
        <title>Draft genome sequence of Clostridium hiranonis (DSM 13275).</title>
        <authorList>
            <person name="Sudarsanam P."/>
            <person name="Ley R."/>
            <person name="Guruge J."/>
            <person name="Turnbaugh P.J."/>
            <person name="Mahowald M."/>
            <person name="Liep D."/>
            <person name="Gordon J."/>
        </authorList>
    </citation>
    <scope>NUCLEOTIDE SEQUENCE [LARGE SCALE GENOMIC DNA]</scope>
    <source>
        <strain evidence="1 2">DSM 13275</strain>
    </source>
</reference>
<keyword evidence="2" id="KW-1185">Reference proteome</keyword>
<protein>
    <recommendedName>
        <fullName evidence="3">Sugar phosphate isomerase/epimerase</fullName>
    </recommendedName>
</protein>
<evidence type="ECO:0008006" key="3">
    <source>
        <dbReference type="Google" id="ProtNLM"/>
    </source>
</evidence>
<name>B6G0Y5_PEPHT</name>
<dbReference type="EMBL" id="ABWP01000070">
    <property type="protein sequence ID" value="EEA84560.1"/>
    <property type="molecule type" value="Genomic_DNA"/>
</dbReference>
<organism evidence="1 2">
    <name type="scientific">Peptacetobacter hiranonis (strain DSM 13275 / JCM 10541 / KCTC 15199 / TO-931)</name>
    <name type="common">Clostridium hiranonis</name>
    <dbReference type="NCBI Taxonomy" id="500633"/>
    <lineage>
        <taxon>Bacteria</taxon>
        <taxon>Bacillati</taxon>
        <taxon>Bacillota</taxon>
        <taxon>Clostridia</taxon>
        <taxon>Peptostreptococcales</taxon>
        <taxon>Peptostreptococcaceae</taxon>
        <taxon>Peptacetobacter</taxon>
    </lineage>
</organism>
<reference evidence="1 2" key="1">
    <citation type="submission" date="2008-09" db="EMBL/GenBank/DDBJ databases">
        <authorList>
            <person name="Fulton L."/>
            <person name="Clifton S."/>
            <person name="Fulton B."/>
            <person name="Xu J."/>
            <person name="Minx P."/>
            <person name="Pepin K.H."/>
            <person name="Johnson M."/>
            <person name="Thiruvilangam P."/>
            <person name="Bhonagiri V."/>
            <person name="Nash W.E."/>
            <person name="Mardis E.R."/>
            <person name="Wilson R.K."/>
        </authorList>
    </citation>
    <scope>NUCLEOTIDE SEQUENCE [LARGE SCALE GENOMIC DNA]</scope>
    <source>
        <strain evidence="1 2">DSM 13275</strain>
    </source>
</reference>
<gene>
    <name evidence="1" type="ORF">CLOHIR_01791</name>
</gene>
<dbReference type="AlphaFoldDB" id="B6G0Y5"/>
<dbReference type="OrthoDB" id="9801960at2"/>
<dbReference type="Proteomes" id="UP000003178">
    <property type="component" value="Unassembled WGS sequence"/>
</dbReference>
<sequence length="264" mass="30553">MIIGVACLYYEIEKTLEIIDRNRDFINHLEIGIDTVAQIDKIAPFIDKIEELGLSIGVHLAMEINTCEEIECIRSSWAKFCSDMCRGVEFLKPEYLNLHMGYAMKNRFLKDKKRYLNNSVDFFFKLQENLEQLSRVPVITVENSYSLKGGDLMNTGISTGEFEYIFENTRKIREKFDMPYFCFDTGHCILSEDDYSTLKEYTKVVHISDCSGEVDDHVEIFSGRLTGEELQAAIDMSPDYAVIEVKSEYLENSITRVKEFLKII</sequence>
<comment type="caution">
    <text evidence="1">The sequence shown here is derived from an EMBL/GenBank/DDBJ whole genome shotgun (WGS) entry which is preliminary data.</text>
</comment>
<dbReference type="eggNOG" id="COG0648">
    <property type="taxonomic scope" value="Bacteria"/>
</dbReference>
<dbReference type="Gene3D" id="3.20.20.150">
    <property type="entry name" value="Divalent-metal-dependent TIM barrel enzymes"/>
    <property type="match status" value="1"/>
</dbReference>
<accession>B6G0Y5</accession>